<dbReference type="Proteomes" id="UP000262257">
    <property type="component" value="Unassembled WGS sequence"/>
</dbReference>
<dbReference type="InterPro" id="IPR036291">
    <property type="entry name" value="NAD(P)-bd_dom_sf"/>
</dbReference>
<dbReference type="EMBL" id="VFBM01000001">
    <property type="protein sequence ID" value="TNX93979.1"/>
    <property type="molecule type" value="Genomic_DNA"/>
</dbReference>
<dbReference type="GO" id="GO:0016620">
    <property type="term" value="F:oxidoreductase activity, acting on the aldehyde or oxo group of donors, NAD or NADP as acceptor"/>
    <property type="evidence" value="ECO:0007669"/>
    <property type="project" value="InterPro"/>
</dbReference>
<evidence type="ECO:0000313" key="3">
    <source>
        <dbReference type="EMBL" id="TNX93979.1"/>
    </source>
</evidence>
<feature type="domain" description="Semialdehyde dehydrogenase NAD-binding" evidence="1">
    <location>
        <begin position="9"/>
        <end position="85"/>
    </location>
</feature>
<dbReference type="PANTHER" id="PTHR14097:SF7">
    <property type="entry name" value="OXIDOREDUCTASE HTATIP2"/>
    <property type="match status" value="1"/>
</dbReference>
<dbReference type="RefSeq" id="WP_005025688.1">
    <property type="nucleotide sequence ID" value="NZ_BKVS01000148.1"/>
</dbReference>
<dbReference type="GO" id="GO:0051287">
    <property type="term" value="F:NAD binding"/>
    <property type="evidence" value="ECO:0007669"/>
    <property type="project" value="InterPro"/>
</dbReference>
<protein>
    <submittedName>
        <fullName evidence="3">Nucleoside-diphosphate sugar epimerase</fullName>
    </submittedName>
</protein>
<evidence type="ECO:0000313" key="2">
    <source>
        <dbReference type="EMBL" id="HCM31602.1"/>
    </source>
</evidence>
<dbReference type="EMBL" id="DPXL01000108">
    <property type="protein sequence ID" value="HCM31602.1"/>
    <property type="molecule type" value="Genomic_DNA"/>
</dbReference>
<dbReference type="Proteomes" id="UP000314285">
    <property type="component" value="Unassembled WGS sequence"/>
</dbReference>
<dbReference type="Gene3D" id="3.40.50.720">
    <property type="entry name" value="NAD(P)-binding Rossmann-like Domain"/>
    <property type="match status" value="1"/>
</dbReference>
<sequence length="221" mass="25096">MTENIKSAIVIGATGLVGRELVRELHQLAECERITVAVRQEDAEYKQMSKVEQLVVSDFFMLNDEDVSGHTHAFSCLGTTIKKAGSKQAFYNTDFGINAHFAELVQDDVLHFLLVSAMGAASESIFFYNRVKGELEDYIQSMDMNRISFIRPSLLLGERQESRILEDLSQNLFRTVEKYIPGNFKYKPVTARQVAHTMVKAAQNQTEKYKVYDNLAIQNMP</sequence>
<proteinExistence type="predicted"/>
<accession>A0A2T1IYT2</accession>
<dbReference type="InterPro" id="IPR000534">
    <property type="entry name" value="Semialdehyde_DH_NAD-bd"/>
</dbReference>
<comment type="caution">
    <text evidence="3">The sequence shown here is derived from an EMBL/GenBank/DDBJ whole genome shotgun (WGS) entry which is preliminary data.</text>
</comment>
<name>A0A2T1IYT2_ACIRA</name>
<evidence type="ECO:0000313" key="4">
    <source>
        <dbReference type="Proteomes" id="UP000262257"/>
    </source>
</evidence>
<dbReference type="KEGG" id="arj:DOM24_05770"/>
<organism evidence="3 5">
    <name type="scientific">Acinetobacter radioresistens</name>
    <dbReference type="NCBI Taxonomy" id="40216"/>
    <lineage>
        <taxon>Bacteria</taxon>
        <taxon>Pseudomonadati</taxon>
        <taxon>Pseudomonadota</taxon>
        <taxon>Gammaproteobacteria</taxon>
        <taxon>Moraxellales</taxon>
        <taxon>Moraxellaceae</taxon>
        <taxon>Acinetobacter</taxon>
    </lineage>
</organism>
<dbReference type="SUPFAM" id="SSF51735">
    <property type="entry name" value="NAD(P)-binding Rossmann-fold domains"/>
    <property type="match status" value="1"/>
</dbReference>
<dbReference type="Pfam" id="PF01118">
    <property type="entry name" value="Semialdhyde_dh"/>
    <property type="match status" value="1"/>
</dbReference>
<gene>
    <name evidence="2" type="ORF">DIC32_08695</name>
    <name evidence="3" type="ORF">FHY67_00495</name>
</gene>
<evidence type="ECO:0000259" key="1">
    <source>
        <dbReference type="Pfam" id="PF01118"/>
    </source>
</evidence>
<reference evidence="2 4" key="1">
    <citation type="journal article" date="2018" name="Nat. Biotechnol.">
        <title>A standardized bacterial taxonomy based on genome phylogeny substantially revises the tree of life.</title>
        <authorList>
            <person name="Parks D.H."/>
            <person name="Chuvochina M."/>
            <person name="Waite D.W."/>
            <person name="Rinke C."/>
            <person name="Skarshewski A."/>
            <person name="Chaumeil P.A."/>
            <person name="Hugenholtz P."/>
        </authorList>
    </citation>
    <scope>NUCLEOTIDE SEQUENCE [LARGE SCALE GENOMIC DNA]</scope>
    <source>
        <strain evidence="2">UBA10045</strain>
    </source>
</reference>
<dbReference type="PANTHER" id="PTHR14097">
    <property type="entry name" value="OXIDOREDUCTASE HTATIP2"/>
    <property type="match status" value="1"/>
</dbReference>
<reference evidence="3 5" key="2">
    <citation type="submission" date="2019-06" db="EMBL/GenBank/DDBJ databases">
        <title>Genome of Acinetobacter radioresistens APH1, a phenol degrading strain.</title>
        <authorList>
            <person name="Liu Y."/>
        </authorList>
    </citation>
    <scope>NUCLEOTIDE SEQUENCE [LARGE SCALE GENOMIC DNA]</scope>
    <source>
        <strain evidence="3 5">APH1</strain>
    </source>
</reference>
<dbReference type="GeneID" id="56305591"/>
<dbReference type="AlphaFoldDB" id="A0A2T1IYT2"/>
<evidence type="ECO:0000313" key="5">
    <source>
        <dbReference type="Proteomes" id="UP000314285"/>
    </source>
</evidence>
<dbReference type="STRING" id="40216.GCA_001917365_00190"/>